<accession>A0A495J546</accession>
<dbReference type="PROSITE" id="PS51257">
    <property type="entry name" value="PROKAR_LIPOPROTEIN"/>
    <property type="match status" value="1"/>
</dbReference>
<evidence type="ECO:0000313" key="2">
    <source>
        <dbReference type="EMBL" id="RKR83873.1"/>
    </source>
</evidence>
<dbReference type="Proteomes" id="UP000268007">
    <property type="component" value="Unassembled WGS sequence"/>
</dbReference>
<feature type="signal peptide" evidence="1">
    <location>
        <begin position="1"/>
        <end position="19"/>
    </location>
</feature>
<reference evidence="2 3" key="1">
    <citation type="submission" date="2018-10" db="EMBL/GenBank/DDBJ databases">
        <title>Genomic Encyclopedia of Archaeal and Bacterial Type Strains, Phase II (KMG-II): from individual species to whole genera.</title>
        <authorList>
            <person name="Goeker M."/>
        </authorList>
    </citation>
    <scope>NUCLEOTIDE SEQUENCE [LARGE SCALE GENOMIC DNA]</scope>
    <source>
        <strain evidence="2 3">DSM 18602</strain>
    </source>
</reference>
<dbReference type="AlphaFoldDB" id="A0A495J546"/>
<comment type="caution">
    <text evidence="2">The sequence shown here is derived from an EMBL/GenBank/DDBJ whole genome shotgun (WGS) entry which is preliminary data.</text>
</comment>
<proteinExistence type="predicted"/>
<keyword evidence="3" id="KW-1185">Reference proteome</keyword>
<evidence type="ECO:0000256" key="1">
    <source>
        <dbReference type="SAM" id="SignalP"/>
    </source>
</evidence>
<gene>
    <name evidence="2" type="ORF">BDD43_4088</name>
</gene>
<name>A0A495J546_9SPHI</name>
<dbReference type="RefSeq" id="WP_121199323.1">
    <property type="nucleotide sequence ID" value="NZ_RBKU01000001.1"/>
</dbReference>
<dbReference type="EMBL" id="RBKU01000001">
    <property type="protein sequence ID" value="RKR83873.1"/>
    <property type="molecule type" value="Genomic_DNA"/>
</dbReference>
<feature type="chain" id="PRO_5019855668" description="Lipocalin-like protein" evidence="1">
    <location>
        <begin position="20"/>
        <end position="135"/>
    </location>
</feature>
<organism evidence="2 3">
    <name type="scientific">Mucilaginibacter gracilis</name>
    <dbReference type="NCBI Taxonomy" id="423350"/>
    <lineage>
        <taxon>Bacteria</taxon>
        <taxon>Pseudomonadati</taxon>
        <taxon>Bacteroidota</taxon>
        <taxon>Sphingobacteriia</taxon>
        <taxon>Sphingobacteriales</taxon>
        <taxon>Sphingobacteriaceae</taxon>
        <taxon>Mucilaginibacter</taxon>
    </lineage>
</organism>
<evidence type="ECO:0000313" key="3">
    <source>
        <dbReference type="Proteomes" id="UP000268007"/>
    </source>
</evidence>
<protein>
    <recommendedName>
        <fullName evidence="4">Lipocalin-like protein</fullName>
    </recommendedName>
</protein>
<dbReference type="OrthoDB" id="794255at2"/>
<sequence>MKTKFYFLICLIVLSVALAACKHQIDAKMLVGKWNYTKVENPYSANPPDTVSAQQLADKKPSISLSPKGELLMIWGGKVLSHGTYKLVEGSISYTEQLPDGKTRIFPFWIKELTDKQIIFETREDDAVRVTAKKE</sequence>
<keyword evidence="1" id="KW-0732">Signal</keyword>
<evidence type="ECO:0008006" key="4">
    <source>
        <dbReference type="Google" id="ProtNLM"/>
    </source>
</evidence>